<dbReference type="STRING" id="1464122.SAMN05421737_101245"/>
<sequence>MLEQLIALFVVSIVVLLGAAFFSLFMTQSSSFSQFQETQLFFNHLATEAKEADTLVWHEEELQLQFPDFTLSYRVQRETVLQRFRNGRGFVSMVEGVEDFHCRVEEVSAVCRVQLDNGSVFERRVWTMKGVIKNVVEK</sequence>
<proteinExistence type="predicted"/>
<protein>
    <submittedName>
        <fullName evidence="2">Competence protein ComGF</fullName>
    </submittedName>
</protein>
<dbReference type="AlphaFoldDB" id="A0A1G6GM06"/>
<evidence type="ECO:0000256" key="1">
    <source>
        <dbReference type="SAM" id="Phobius"/>
    </source>
</evidence>
<evidence type="ECO:0000313" key="2">
    <source>
        <dbReference type="EMBL" id="SDB83048.1"/>
    </source>
</evidence>
<dbReference type="Proteomes" id="UP000242662">
    <property type="component" value="Unassembled WGS sequence"/>
</dbReference>
<dbReference type="EMBL" id="FMYM01000001">
    <property type="protein sequence ID" value="SDB83048.1"/>
    <property type="molecule type" value="Genomic_DNA"/>
</dbReference>
<keyword evidence="1" id="KW-0472">Membrane</keyword>
<reference evidence="3" key="1">
    <citation type="submission" date="2016-09" db="EMBL/GenBank/DDBJ databases">
        <authorList>
            <person name="Varghese N."/>
            <person name="Submissions S."/>
        </authorList>
    </citation>
    <scope>NUCLEOTIDE SEQUENCE [LARGE SCALE GENOMIC DNA]</scope>
    <source>
        <strain evidence="3">25nlg</strain>
    </source>
</reference>
<organism evidence="2 3">
    <name type="scientific">Shouchella lonarensis</name>
    <dbReference type="NCBI Taxonomy" id="1464122"/>
    <lineage>
        <taxon>Bacteria</taxon>
        <taxon>Bacillati</taxon>
        <taxon>Bacillota</taxon>
        <taxon>Bacilli</taxon>
        <taxon>Bacillales</taxon>
        <taxon>Bacillaceae</taxon>
        <taxon>Shouchella</taxon>
    </lineage>
</organism>
<gene>
    <name evidence="2" type="ORF">SAMN05421737_101245</name>
</gene>
<keyword evidence="3" id="KW-1185">Reference proteome</keyword>
<keyword evidence="1" id="KW-1133">Transmembrane helix</keyword>
<evidence type="ECO:0000313" key="3">
    <source>
        <dbReference type="Proteomes" id="UP000242662"/>
    </source>
</evidence>
<name>A0A1G6GM06_9BACI</name>
<keyword evidence="1" id="KW-0812">Transmembrane</keyword>
<feature type="transmembrane region" description="Helical" evidence="1">
    <location>
        <begin position="6"/>
        <end position="26"/>
    </location>
</feature>
<accession>A0A1G6GM06</accession>